<dbReference type="AlphaFoldDB" id="A0A397UTB7"/>
<reference evidence="1 2" key="1">
    <citation type="submission" date="2018-06" db="EMBL/GenBank/DDBJ databases">
        <title>Comparative genomics reveals the genomic features of Rhizophagus irregularis, R. cerebriforme, R. diaphanum and Gigaspora rosea, and their symbiotic lifestyle signature.</title>
        <authorList>
            <person name="Morin E."/>
            <person name="San Clemente H."/>
            <person name="Chen E.C.H."/>
            <person name="De La Providencia I."/>
            <person name="Hainaut M."/>
            <person name="Kuo A."/>
            <person name="Kohler A."/>
            <person name="Murat C."/>
            <person name="Tang N."/>
            <person name="Roy S."/>
            <person name="Loubradou J."/>
            <person name="Henrissat B."/>
            <person name="Grigoriev I.V."/>
            <person name="Corradi N."/>
            <person name="Roux C."/>
            <person name="Martin F.M."/>
        </authorList>
    </citation>
    <scope>NUCLEOTIDE SEQUENCE [LARGE SCALE GENOMIC DNA]</scope>
    <source>
        <strain evidence="1 2">DAOM 194757</strain>
    </source>
</reference>
<gene>
    <name evidence="1" type="ORF">C2G38_2041702</name>
</gene>
<dbReference type="Proteomes" id="UP000266673">
    <property type="component" value="Unassembled WGS sequence"/>
</dbReference>
<dbReference type="EMBL" id="QKWP01001008">
    <property type="protein sequence ID" value="RIB12598.1"/>
    <property type="molecule type" value="Genomic_DNA"/>
</dbReference>
<evidence type="ECO:0000313" key="1">
    <source>
        <dbReference type="EMBL" id="RIB12598.1"/>
    </source>
</evidence>
<accession>A0A397UTB7</accession>
<protein>
    <submittedName>
        <fullName evidence="1">Uncharacterized protein</fullName>
    </submittedName>
</protein>
<sequence length="107" mass="12872">MKKKEKRSGKVIKQKKKKVDFFYTWNREYDQQKKFSFFYFYLSTKVKLAGNCDKKRKLDFSFIPGTSNYDWNLRLKKKDLELAGNAIKKVPRIITKCVVSNMKKIMK</sequence>
<organism evidence="1 2">
    <name type="scientific">Gigaspora rosea</name>
    <dbReference type="NCBI Taxonomy" id="44941"/>
    <lineage>
        <taxon>Eukaryota</taxon>
        <taxon>Fungi</taxon>
        <taxon>Fungi incertae sedis</taxon>
        <taxon>Mucoromycota</taxon>
        <taxon>Glomeromycotina</taxon>
        <taxon>Glomeromycetes</taxon>
        <taxon>Diversisporales</taxon>
        <taxon>Gigasporaceae</taxon>
        <taxon>Gigaspora</taxon>
    </lineage>
</organism>
<evidence type="ECO:0000313" key="2">
    <source>
        <dbReference type="Proteomes" id="UP000266673"/>
    </source>
</evidence>
<name>A0A397UTB7_9GLOM</name>
<keyword evidence="2" id="KW-1185">Reference proteome</keyword>
<proteinExistence type="predicted"/>
<comment type="caution">
    <text evidence="1">The sequence shown here is derived from an EMBL/GenBank/DDBJ whole genome shotgun (WGS) entry which is preliminary data.</text>
</comment>